<proteinExistence type="predicted"/>
<protein>
    <recommendedName>
        <fullName evidence="3">Nudix hydrolase domain-containing protein</fullName>
    </recommendedName>
</protein>
<dbReference type="RefSeq" id="WP_185062880.1">
    <property type="nucleotide sequence ID" value="NZ_BAABJP010000004.1"/>
</dbReference>
<evidence type="ECO:0000313" key="2">
    <source>
        <dbReference type="Proteomes" id="UP001428817"/>
    </source>
</evidence>
<dbReference type="CDD" id="cd02883">
    <property type="entry name" value="NUDIX_Hydrolase"/>
    <property type="match status" value="1"/>
</dbReference>
<dbReference type="SUPFAM" id="SSF55811">
    <property type="entry name" value="Nudix"/>
    <property type="match status" value="1"/>
</dbReference>
<dbReference type="EMBL" id="BAABJP010000004">
    <property type="protein sequence ID" value="GAA5149467.1"/>
    <property type="molecule type" value="Genomic_DNA"/>
</dbReference>
<dbReference type="Proteomes" id="UP001428817">
    <property type="component" value="Unassembled WGS sequence"/>
</dbReference>
<dbReference type="InterPro" id="IPR015797">
    <property type="entry name" value="NUDIX_hydrolase-like_dom_sf"/>
</dbReference>
<gene>
    <name evidence="1" type="ORF">GCM10023321_13370</name>
</gene>
<organism evidence="1 2">
    <name type="scientific">Pseudonocardia eucalypti</name>
    <dbReference type="NCBI Taxonomy" id="648755"/>
    <lineage>
        <taxon>Bacteria</taxon>
        <taxon>Bacillati</taxon>
        <taxon>Actinomycetota</taxon>
        <taxon>Actinomycetes</taxon>
        <taxon>Pseudonocardiales</taxon>
        <taxon>Pseudonocardiaceae</taxon>
        <taxon>Pseudonocardia</taxon>
    </lineage>
</organism>
<keyword evidence="2" id="KW-1185">Reference proteome</keyword>
<reference evidence="2" key="1">
    <citation type="journal article" date="2019" name="Int. J. Syst. Evol. Microbiol.">
        <title>The Global Catalogue of Microorganisms (GCM) 10K type strain sequencing project: providing services to taxonomists for standard genome sequencing and annotation.</title>
        <authorList>
            <consortium name="The Broad Institute Genomics Platform"/>
            <consortium name="The Broad Institute Genome Sequencing Center for Infectious Disease"/>
            <person name="Wu L."/>
            <person name="Ma J."/>
        </authorList>
    </citation>
    <scope>NUCLEOTIDE SEQUENCE [LARGE SCALE GENOMIC DNA]</scope>
    <source>
        <strain evidence="2">JCM 18303</strain>
    </source>
</reference>
<evidence type="ECO:0000313" key="1">
    <source>
        <dbReference type="EMBL" id="GAA5149467.1"/>
    </source>
</evidence>
<dbReference type="Gene3D" id="3.90.79.10">
    <property type="entry name" value="Nucleoside Triphosphate Pyrophosphohydrolase"/>
    <property type="match status" value="1"/>
</dbReference>
<evidence type="ECO:0008006" key="3">
    <source>
        <dbReference type="Google" id="ProtNLM"/>
    </source>
</evidence>
<comment type="caution">
    <text evidence="1">The sequence shown here is derived from an EMBL/GenBank/DDBJ whole genome shotgun (WGS) entry which is preliminary data.</text>
</comment>
<accession>A0ABP9PN95</accession>
<sequence>MTAPGGSGLSSAERVFGEVAESVLDQVGRDRVFVAAATTNRQALKRKVAEGLALCRASGRTPQNTFVYAVIYDSNGNFLLFRKNTKGYFFKGKALSTSGQDLHGGDNWTLPGGGLDEVKKIAKRGKITRAVILAGAKREFREETGFELAGLNLPARAGCWQDRGCVYTAGYFQAEQRLSAIRVSATQRLDAGRRAAQAVASGNIRQSSDIRAYPNCENAPLDNELSDGVETWNVKDCWSEIEPWKQNKHINWFANILEHLKNTVIRT</sequence>
<name>A0ABP9PN95_9PSEU</name>